<evidence type="ECO:0000256" key="5">
    <source>
        <dbReference type="ARBA" id="ARBA00022679"/>
    </source>
</evidence>
<evidence type="ECO:0000256" key="6">
    <source>
        <dbReference type="ARBA" id="ARBA00022723"/>
    </source>
</evidence>
<dbReference type="Pfam" id="PF02424">
    <property type="entry name" value="ApbE"/>
    <property type="match status" value="1"/>
</dbReference>
<evidence type="ECO:0000256" key="10">
    <source>
        <dbReference type="RuleBase" id="RU363002"/>
    </source>
</evidence>
<comment type="function">
    <text evidence="10">Flavin transferase that catalyzes the transfer of the FMN moiety of FAD and its covalent binding to the hydroxyl group of a threonine residue in a target flavoprotein.</text>
</comment>
<evidence type="ECO:0000313" key="11">
    <source>
        <dbReference type="EMBL" id="AYD90049.1"/>
    </source>
</evidence>
<keyword evidence="5 10" id="KW-0808">Transferase</keyword>
<keyword evidence="6 10" id="KW-0479">Metal-binding</keyword>
<dbReference type="PANTHER" id="PTHR30040:SF2">
    <property type="entry name" value="FAD:PROTEIN FMN TRANSFERASE"/>
    <property type="match status" value="1"/>
</dbReference>
<evidence type="ECO:0000256" key="2">
    <source>
        <dbReference type="ARBA" id="ARBA00011955"/>
    </source>
</evidence>
<evidence type="ECO:0000256" key="4">
    <source>
        <dbReference type="ARBA" id="ARBA00022630"/>
    </source>
</evidence>
<keyword evidence="4 10" id="KW-0285">Flavoprotein</keyword>
<sequence length="353" mass="37268">MALVKGWQEEASNVVPTSAGCARAQHGGRDDRADALPPLPGPGDHLRCSWSLPATGTTWQVRTRQPLEAQPRAAVTALVEQFERTWSRFLPSSLVRQAADGRLGSGPVLVDLPAGSSRMLDLYDRLYRLTNGRLDPLAGADLVELGYSPDLDFRVRDGAAHHLGATHGRPTWGTTVSHAGDRLRLETPALVDVGAVGKGFLADLVGALLADHGVEELVVDASGDLLVRSSRPVRVGLEQPGRSGHVVGAVEICRGAVCGSGTDRRTWGHGLHHILDAVTGLPVQQVAATWVVASSCAVADGLATALFTTAPQDLARATRGAPGLDYDFVLLRTDGSASVSRGFRNLPAELFTS</sequence>
<comment type="catalytic activity">
    <reaction evidence="9 10">
        <text>L-threonyl-[protein] + FAD = FMN-L-threonyl-[protein] + AMP + H(+)</text>
        <dbReference type="Rhea" id="RHEA:36847"/>
        <dbReference type="Rhea" id="RHEA-COMP:11060"/>
        <dbReference type="Rhea" id="RHEA-COMP:11061"/>
        <dbReference type="ChEBI" id="CHEBI:15378"/>
        <dbReference type="ChEBI" id="CHEBI:30013"/>
        <dbReference type="ChEBI" id="CHEBI:57692"/>
        <dbReference type="ChEBI" id="CHEBI:74257"/>
        <dbReference type="ChEBI" id="CHEBI:456215"/>
        <dbReference type="EC" id="2.7.1.180"/>
    </reaction>
</comment>
<dbReference type="InterPro" id="IPR024932">
    <property type="entry name" value="ApbE"/>
</dbReference>
<proteinExistence type="inferred from homology"/>
<dbReference type="SUPFAM" id="SSF143631">
    <property type="entry name" value="ApbE-like"/>
    <property type="match status" value="1"/>
</dbReference>
<keyword evidence="12" id="KW-1185">Reference proteome</keyword>
<evidence type="ECO:0000256" key="3">
    <source>
        <dbReference type="ARBA" id="ARBA00016337"/>
    </source>
</evidence>
<dbReference type="PANTHER" id="PTHR30040">
    <property type="entry name" value="THIAMINE BIOSYNTHESIS LIPOPROTEIN APBE"/>
    <property type="match status" value="1"/>
</dbReference>
<dbReference type="Gene3D" id="3.10.520.10">
    <property type="entry name" value="ApbE-like domains"/>
    <property type="match status" value="1"/>
</dbReference>
<keyword evidence="10" id="KW-0472">Membrane</keyword>
<keyword evidence="7 10" id="KW-0274">FAD</keyword>
<comment type="similarity">
    <text evidence="10">Belongs to the ApbE family.</text>
</comment>
<organism evidence="11 12">
    <name type="scientific">Actinomyces lilanjuaniae</name>
    <dbReference type="NCBI Taxonomy" id="2321394"/>
    <lineage>
        <taxon>Bacteria</taxon>
        <taxon>Bacillati</taxon>
        <taxon>Actinomycetota</taxon>
        <taxon>Actinomycetes</taxon>
        <taxon>Actinomycetales</taxon>
        <taxon>Actinomycetaceae</taxon>
        <taxon>Actinomyces</taxon>
    </lineage>
</organism>
<evidence type="ECO:0000313" key="12">
    <source>
        <dbReference type="Proteomes" id="UP000273001"/>
    </source>
</evidence>
<dbReference type="EMBL" id="CP032514">
    <property type="protein sequence ID" value="AYD90049.1"/>
    <property type="molecule type" value="Genomic_DNA"/>
</dbReference>
<protein>
    <recommendedName>
        <fullName evidence="3 10">FAD:protein FMN transferase</fullName>
        <ecNumber evidence="2 10">2.7.1.180</ecNumber>
    </recommendedName>
</protein>
<evidence type="ECO:0000256" key="1">
    <source>
        <dbReference type="ARBA" id="ARBA00001946"/>
    </source>
</evidence>
<keyword evidence="10" id="KW-0449">Lipoprotein</keyword>
<reference evidence="11 12" key="1">
    <citation type="submission" date="2018-09" db="EMBL/GenBank/DDBJ databases">
        <authorList>
            <person name="Li J."/>
        </authorList>
    </citation>
    <scope>NUCLEOTIDE SEQUENCE [LARGE SCALE GENOMIC DNA]</scope>
    <source>
        <strain evidence="11 12">2129</strain>
    </source>
</reference>
<comment type="cofactor">
    <cofactor evidence="1 10">
        <name>Mg(2+)</name>
        <dbReference type="ChEBI" id="CHEBI:18420"/>
    </cofactor>
</comment>
<dbReference type="Proteomes" id="UP000273001">
    <property type="component" value="Chromosome"/>
</dbReference>
<keyword evidence="10" id="KW-0997">Cell inner membrane</keyword>
<evidence type="ECO:0000256" key="9">
    <source>
        <dbReference type="ARBA" id="ARBA00048540"/>
    </source>
</evidence>
<accession>A0ABN5PSD2</accession>
<evidence type="ECO:0000256" key="8">
    <source>
        <dbReference type="ARBA" id="ARBA00022842"/>
    </source>
</evidence>
<dbReference type="RefSeq" id="WP_120204734.1">
    <property type="nucleotide sequence ID" value="NZ_CP032514.1"/>
</dbReference>
<keyword evidence="10" id="KW-1003">Cell membrane</keyword>
<dbReference type="InterPro" id="IPR003374">
    <property type="entry name" value="ApbE-like_sf"/>
</dbReference>
<dbReference type="PROSITE" id="PS51257">
    <property type="entry name" value="PROKAR_LIPOPROTEIN"/>
    <property type="match status" value="1"/>
</dbReference>
<dbReference type="EC" id="2.7.1.180" evidence="2 10"/>
<gene>
    <name evidence="11" type="ORF">D5R93_08555</name>
</gene>
<dbReference type="GO" id="GO:0016740">
    <property type="term" value="F:transferase activity"/>
    <property type="evidence" value="ECO:0007669"/>
    <property type="project" value="UniProtKB-KW"/>
</dbReference>
<keyword evidence="8 10" id="KW-0460">Magnesium</keyword>
<name>A0ABN5PSD2_9ACTO</name>
<comment type="subcellular location">
    <subcellularLocation>
        <location evidence="10">Cell inner membrane</location>
        <topology evidence="10">Lipid-anchor</topology>
        <orientation evidence="10">Periplasmic side</orientation>
    </subcellularLocation>
</comment>
<evidence type="ECO:0000256" key="7">
    <source>
        <dbReference type="ARBA" id="ARBA00022827"/>
    </source>
</evidence>